<dbReference type="Pfam" id="PF01514">
    <property type="entry name" value="YscJ_FliF"/>
    <property type="match status" value="1"/>
</dbReference>
<feature type="domain" description="Flagellar M-ring N-terminal" evidence="7">
    <location>
        <begin position="50"/>
        <end position="224"/>
    </location>
</feature>
<comment type="function">
    <text evidence="1">The M ring may be actively involved in energy transduction.</text>
</comment>
<evidence type="ECO:0000256" key="4">
    <source>
        <dbReference type="ARBA" id="ARBA00023136"/>
    </source>
</evidence>
<accession>A0A6N8NHX5</accession>
<dbReference type="GO" id="GO:0003774">
    <property type="term" value="F:cytoskeletal motor activity"/>
    <property type="evidence" value="ECO:0007669"/>
    <property type="project" value="InterPro"/>
</dbReference>
<proteinExistence type="predicted"/>
<evidence type="ECO:0000256" key="6">
    <source>
        <dbReference type="SAM" id="Phobius"/>
    </source>
</evidence>
<dbReference type="NCBIfam" id="TIGR00206">
    <property type="entry name" value="fliF"/>
    <property type="match status" value="1"/>
</dbReference>
<name>A0A6N8NHX5_ECOLX</name>
<keyword evidence="6" id="KW-0812">Transmembrane</keyword>
<comment type="caution">
    <text evidence="8">The sequence shown here is derived from an EMBL/GenBank/DDBJ whole genome shotgun (WGS) entry which is preliminary data.</text>
</comment>
<dbReference type="InterPro" id="IPR006182">
    <property type="entry name" value="FliF_N_dom"/>
</dbReference>
<dbReference type="GO" id="GO:0009431">
    <property type="term" value="C:bacterial-type flagellum basal body, MS ring"/>
    <property type="evidence" value="ECO:0007669"/>
    <property type="project" value="InterPro"/>
</dbReference>
<evidence type="ECO:0000256" key="3">
    <source>
        <dbReference type="ARBA" id="ARBA00017949"/>
    </source>
</evidence>
<evidence type="ECO:0000256" key="1">
    <source>
        <dbReference type="ARBA" id="ARBA00003820"/>
    </source>
</evidence>
<reference evidence="8 9" key="1">
    <citation type="submission" date="2019-12" db="EMBL/GenBank/DDBJ databases">
        <title>Enteriobacteria Tanzani isolates_8377-8380.</title>
        <authorList>
            <person name="Subbiah M."/>
            <person name="Call D."/>
        </authorList>
    </citation>
    <scope>NUCLEOTIDE SEQUENCE [LARGE SCALE GENOMIC DNA]</scope>
    <source>
        <strain evidence="8 9">8379wE6</strain>
    </source>
</reference>
<dbReference type="Gene3D" id="3.30.300.30">
    <property type="match status" value="1"/>
</dbReference>
<keyword evidence="4 6" id="KW-0472">Membrane</keyword>
<evidence type="ECO:0000259" key="7">
    <source>
        <dbReference type="Pfam" id="PF01514"/>
    </source>
</evidence>
<dbReference type="InterPro" id="IPR043427">
    <property type="entry name" value="YscJ/FliF"/>
</dbReference>
<dbReference type="PANTHER" id="PTHR30046:SF0">
    <property type="entry name" value="FLAGELLAR M-RING PROTEIN"/>
    <property type="match status" value="1"/>
</dbReference>
<protein>
    <recommendedName>
        <fullName evidence="3">Flagellar M-ring protein</fullName>
    </recommendedName>
</protein>
<dbReference type="GO" id="GO:0071973">
    <property type="term" value="P:bacterial-type flagellum-dependent cell motility"/>
    <property type="evidence" value="ECO:0007669"/>
    <property type="project" value="InterPro"/>
</dbReference>
<dbReference type="Proteomes" id="UP000436482">
    <property type="component" value="Unassembled WGS sequence"/>
</dbReference>
<dbReference type="InterPro" id="IPR000067">
    <property type="entry name" value="FlgMring_FliF"/>
</dbReference>
<dbReference type="EMBL" id="WTQQ01000111">
    <property type="protein sequence ID" value="MWR88681.1"/>
    <property type="molecule type" value="Genomic_DNA"/>
</dbReference>
<evidence type="ECO:0000256" key="2">
    <source>
        <dbReference type="ARBA" id="ARBA00004370"/>
    </source>
</evidence>
<organism evidence="8 9">
    <name type="scientific">Escherichia coli</name>
    <dbReference type="NCBI Taxonomy" id="562"/>
    <lineage>
        <taxon>Bacteria</taxon>
        <taxon>Pseudomonadati</taxon>
        <taxon>Pseudomonadota</taxon>
        <taxon>Gammaproteobacteria</taxon>
        <taxon>Enterobacterales</taxon>
        <taxon>Enterobacteriaceae</taxon>
        <taxon>Escherichia</taxon>
    </lineage>
</organism>
<dbReference type="PANTHER" id="PTHR30046">
    <property type="entry name" value="FLAGELLAR M-RING PROTEIN"/>
    <property type="match status" value="1"/>
</dbReference>
<keyword evidence="8" id="KW-0969">Cilium</keyword>
<feature type="non-terminal residue" evidence="8">
    <location>
        <position position="262"/>
    </location>
</feature>
<gene>
    <name evidence="8" type="primary">fliF</name>
    <name evidence="8" type="ORF">GP979_10255</name>
</gene>
<evidence type="ECO:0000313" key="8">
    <source>
        <dbReference type="EMBL" id="MWR88681.1"/>
    </source>
</evidence>
<sequence length="262" mass="28132">MNAQIKKLTQAFPAFRLRLADNKRWALMAGVGLAVAATAIIVSVLWTGNRGYVSLYGRQENLPVSQIVTVLDGEKLTYRIDPQSGQILVPEEALSKTRMTLAAKGVQAILPSGYELMDKDEVLGSSQFVQNVRYKRSLEGELAQSIMSLDAVESARVHLALNGESSFVVSDEPQNSASVVVRLHYGAKLNMDQVNAIVHLVSGSIPGLHASKVSVVDQAGNLLTDGIGAGEAVSAATRKRDQILKDIQDKTHASVANVLDSL</sequence>
<comment type="subunit">
    <text evidence="5">The basal body constitutes a major portion of the flagellar organelle and consists of four rings (L,P,S, and M) mounted on a central rod. The M ring is integral to the inner membrane of the cell and may be connected to the flagellar rod via the S ring. The S (supramembrane ring) lies just distal to the M ring. The L and P rings lie in the outer membrane and the periplasmic space, respectively.</text>
</comment>
<dbReference type="PRINTS" id="PR01009">
    <property type="entry name" value="FLGMRINGFLIF"/>
</dbReference>
<keyword evidence="8" id="KW-0282">Flagellum</keyword>
<keyword evidence="6" id="KW-1133">Transmembrane helix</keyword>
<evidence type="ECO:0000313" key="9">
    <source>
        <dbReference type="Proteomes" id="UP000436482"/>
    </source>
</evidence>
<feature type="transmembrane region" description="Helical" evidence="6">
    <location>
        <begin position="25"/>
        <end position="46"/>
    </location>
</feature>
<dbReference type="GO" id="GO:0016020">
    <property type="term" value="C:membrane"/>
    <property type="evidence" value="ECO:0007669"/>
    <property type="project" value="UniProtKB-SubCell"/>
</dbReference>
<keyword evidence="8" id="KW-0966">Cell projection</keyword>
<evidence type="ECO:0000256" key="5">
    <source>
        <dbReference type="ARBA" id="ARBA00025936"/>
    </source>
</evidence>
<dbReference type="InterPro" id="IPR045851">
    <property type="entry name" value="AMP-bd_C_sf"/>
</dbReference>
<dbReference type="AlphaFoldDB" id="A0A6N8NHX5"/>
<comment type="subcellular location">
    <subcellularLocation>
        <location evidence="2">Membrane</location>
    </subcellularLocation>
</comment>